<evidence type="ECO:0000256" key="1">
    <source>
        <dbReference type="ARBA" id="ARBA00022679"/>
    </source>
</evidence>
<name>A0ABD6AAG8_9EURY</name>
<comment type="caution">
    <text evidence="4">The sequence shown here is derived from an EMBL/GenBank/DDBJ whole genome shotgun (WGS) entry which is preliminary data.</text>
</comment>
<dbReference type="Proteomes" id="UP001596547">
    <property type="component" value="Unassembled WGS sequence"/>
</dbReference>
<dbReference type="GeneID" id="79316180"/>
<keyword evidence="3" id="KW-1133">Transmembrane helix</keyword>
<evidence type="ECO:0000313" key="4">
    <source>
        <dbReference type="EMBL" id="MFC7317165.1"/>
    </source>
</evidence>
<organism evidence="4 5">
    <name type="scientific">Halomarina halobia</name>
    <dbReference type="NCBI Taxonomy" id="3033386"/>
    <lineage>
        <taxon>Archaea</taxon>
        <taxon>Methanobacteriati</taxon>
        <taxon>Methanobacteriota</taxon>
        <taxon>Stenosarchaea group</taxon>
        <taxon>Halobacteria</taxon>
        <taxon>Halobacteriales</taxon>
        <taxon>Natronomonadaceae</taxon>
        <taxon>Halomarina</taxon>
    </lineage>
</organism>
<keyword evidence="3" id="KW-0472">Membrane</keyword>
<feature type="transmembrane region" description="Helical" evidence="3">
    <location>
        <begin position="117"/>
        <end position="136"/>
    </location>
</feature>
<accession>A0ABD6AAG8</accession>
<dbReference type="InterPro" id="IPR048254">
    <property type="entry name" value="CDP_ALCOHOL_P_TRANSF_CS"/>
</dbReference>
<sequence length="227" mass="24493">MSDEIGSAVRRVVTRVDRRGPRFERENVLRRLTVADYISLAALFWGWASAVLFLSGEPNWAVLAMLGGYGFDKLDGYWARRSGVSSAFGRQIDSFIDVFVYLVSAALLYHYALAPTVYASLVVGFLVVAFGGLRLVRHNDEGFIAEDGTSYYRGTTVVHTNLVAVGCYLSAAFTGVPNGWIAGALLVLVSPLMVSDYRAPKTDRSHALAALAALAVAAGCLYLEVGA</sequence>
<dbReference type="InterPro" id="IPR043130">
    <property type="entry name" value="CDP-OH_PTrfase_TM_dom"/>
</dbReference>
<feature type="transmembrane region" description="Helical" evidence="3">
    <location>
        <begin position="156"/>
        <end position="173"/>
    </location>
</feature>
<evidence type="ECO:0000256" key="3">
    <source>
        <dbReference type="SAM" id="Phobius"/>
    </source>
</evidence>
<dbReference type="Pfam" id="PF01066">
    <property type="entry name" value="CDP-OH_P_transf"/>
    <property type="match status" value="1"/>
</dbReference>
<dbReference type="AlphaFoldDB" id="A0ABD6AAG8"/>
<proteinExistence type="inferred from homology"/>
<keyword evidence="3" id="KW-0812">Transmembrane</keyword>
<dbReference type="PROSITE" id="PS00379">
    <property type="entry name" value="CDP_ALCOHOL_P_TRANSF"/>
    <property type="match status" value="1"/>
</dbReference>
<feature type="transmembrane region" description="Helical" evidence="3">
    <location>
        <begin position="34"/>
        <end position="54"/>
    </location>
</feature>
<feature type="transmembrane region" description="Helical" evidence="3">
    <location>
        <begin position="207"/>
        <end position="225"/>
    </location>
</feature>
<reference evidence="4 5" key="1">
    <citation type="journal article" date="2019" name="Int. J. Syst. Evol. Microbiol.">
        <title>The Global Catalogue of Microorganisms (GCM) 10K type strain sequencing project: providing services to taxonomists for standard genome sequencing and annotation.</title>
        <authorList>
            <consortium name="The Broad Institute Genomics Platform"/>
            <consortium name="The Broad Institute Genome Sequencing Center for Infectious Disease"/>
            <person name="Wu L."/>
            <person name="Ma J."/>
        </authorList>
    </citation>
    <scope>NUCLEOTIDE SEQUENCE [LARGE SCALE GENOMIC DNA]</scope>
    <source>
        <strain evidence="4 5">PSR21</strain>
    </source>
</reference>
<dbReference type="EMBL" id="JBHTBF010000002">
    <property type="protein sequence ID" value="MFC7317165.1"/>
    <property type="molecule type" value="Genomic_DNA"/>
</dbReference>
<dbReference type="InterPro" id="IPR000462">
    <property type="entry name" value="CDP-OH_P_trans"/>
</dbReference>
<dbReference type="GO" id="GO:0016740">
    <property type="term" value="F:transferase activity"/>
    <property type="evidence" value="ECO:0007669"/>
    <property type="project" value="UniProtKB-KW"/>
</dbReference>
<comment type="similarity">
    <text evidence="2">Belongs to the CDP-alcohol phosphatidyltransferase class-I family.</text>
</comment>
<gene>
    <name evidence="4" type="ORF">ACFQPE_10200</name>
</gene>
<evidence type="ECO:0000313" key="5">
    <source>
        <dbReference type="Proteomes" id="UP001596547"/>
    </source>
</evidence>
<dbReference type="RefSeq" id="WP_276303583.1">
    <property type="nucleotide sequence ID" value="NZ_CP119992.1"/>
</dbReference>
<dbReference type="Gene3D" id="1.20.120.1760">
    <property type="match status" value="1"/>
</dbReference>
<evidence type="ECO:0000256" key="2">
    <source>
        <dbReference type="RuleBase" id="RU003750"/>
    </source>
</evidence>
<keyword evidence="1 2" id="KW-0808">Transferase</keyword>
<keyword evidence="5" id="KW-1185">Reference proteome</keyword>
<protein>
    <submittedName>
        <fullName evidence="4">CDP-alcohol phosphatidyltransferase family protein</fullName>
    </submittedName>
</protein>